<dbReference type="AlphaFoldDB" id="A0A2Z3GPW3"/>
<accession>A0A2Z3GPW3</accession>
<dbReference type="GO" id="GO:0071949">
    <property type="term" value="F:FAD binding"/>
    <property type="evidence" value="ECO:0007669"/>
    <property type="project" value="InterPro"/>
</dbReference>
<dbReference type="Proteomes" id="UP000245999">
    <property type="component" value="Chromosome"/>
</dbReference>
<gene>
    <name evidence="3" type="ORF">DDQ68_11350</name>
</gene>
<dbReference type="NCBIfam" id="TIGR02032">
    <property type="entry name" value="GG-red-SF"/>
    <property type="match status" value="1"/>
</dbReference>
<evidence type="ECO:0000313" key="3">
    <source>
        <dbReference type="EMBL" id="AWM33326.1"/>
    </source>
</evidence>
<dbReference type="PANTHER" id="PTHR42685:SF22">
    <property type="entry name" value="CONDITIONED MEDIUM FACTOR RECEPTOR 1"/>
    <property type="match status" value="1"/>
</dbReference>
<dbReference type="Gene3D" id="3.50.50.60">
    <property type="entry name" value="FAD/NAD(P)-binding domain"/>
    <property type="match status" value="1"/>
</dbReference>
<protein>
    <submittedName>
        <fullName evidence="3">Geranylgeranyl reductase</fullName>
    </submittedName>
</protein>
<dbReference type="InterPro" id="IPR054715">
    <property type="entry name" value="GGR_cat"/>
</dbReference>
<name>A0A2Z3GPW3_9BACT</name>
<sequence length="397" mass="42138">MKTVLLGVYSNRAVPQSYDVAILGAGPAGTACALALRGAGLRVALLDKARFPRDKICGDAIPGPALKALRQLDPAYATELLAGLHPKAETRTSRVVAPNGRGLGVRWHLPTFNSPRLHFDAALLALVRRHTATDVLENFTVKTIAGAPDAVTLTAPDGQQLRAAILIACDGANSVAARQLAHRQIDRAHHCAAVRAYYTGVAGADGRTTEFFFLKKYPAGYLWVFPVGGGVYNVGFGMLSKDIATQGVDLKKTLLELLGTHPQLAPRFAGAQSLGPVAGFGLPLGTGRPAHALAGPRWLLCGDAASLIDPLQGHGIDTAVRSGILAAAQAVMCFEAQDFSATFTQQYARAVQARLGPQLARSYRIMRFLGNKPWLVNAGVRLAQVPPIGRWLQRLVG</sequence>
<dbReference type="SUPFAM" id="SSF51905">
    <property type="entry name" value="FAD/NAD(P)-binding domain"/>
    <property type="match status" value="1"/>
</dbReference>
<dbReference type="PRINTS" id="PR00420">
    <property type="entry name" value="RNGMNOXGNASE"/>
</dbReference>
<feature type="domain" description="FAD-binding" evidence="1">
    <location>
        <begin position="18"/>
        <end position="182"/>
    </location>
</feature>
<evidence type="ECO:0000259" key="2">
    <source>
        <dbReference type="Pfam" id="PF22578"/>
    </source>
</evidence>
<dbReference type="InterPro" id="IPR011777">
    <property type="entry name" value="Geranylgeranyl_Rdtase_fam"/>
</dbReference>
<dbReference type="PROSITE" id="PS51257">
    <property type="entry name" value="PROKAR_LIPOPROTEIN"/>
    <property type="match status" value="1"/>
</dbReference>
<keyword evidence="4" id="KW-1185">Reference proteome</keyword>
<dbReference type="OrthoDB" id="9806565at2"/>
<organism evidence="3 4">
    <name type="scientific">Hymenobacter nivis</name>
    <dbReference type="NCBI Taxonomy" id="1850093"/>
    <lineage>
        <taxon>Bacteria</taxon>
        <taxon>Pseudomonadati</taxon>
        <taxon>Bacteroidota</taxon>
        <taxon>Cytophagia</taxon>
        <taxon>Cytophagales</taxon>
        <taxon>Hymenobacteraceae</taxon>
        <taxon>Hymenobacter</taxon>
    </lineage>
</organism>
<feature type="domain" description="Digeranylgeranylglycerophospholipid reductase catalytic" evidence="2">
    <location>
        <begin position="193"/>
        <end position="245"/>
    </location>
</feature>
<dbReference type="Pfam" id="PF22578">
    <property type="entry name" value="GGR_cat"/>
    <property type="match status" value="1"/>
</dbReference>
<dbReference type="InterPro" id="IPR002938">
    <property type="entry name" value="FAD-bd"/>
</dbReference>
<dbReference type="PANTHER" id="PTHR42685">
    <property type="entry name" value="GERANYLGERANYL DIPHOSPHATE REDUCTASE"/>
    <property type="match status" value="1"/>
</dbReference>
<dbReference type="GO" id="GO:0016628">
    <property type="term" value="F:oxidoreductase activity, acting on the CH-CH group of donors, NAD or NADP as acceptor"/>
    <property type="evidence" value="ECO:0007669"/>
    <property type="project" value="InterPro"/>
</dbReference>
<reference evidence="4" key="1">
    <citation type="submission" date="2018-04" db="EMBL/GenBank/DDBJ databases">
        <title>Complete genome of Antarctic heterotrophic bacterium Hymenobacter nivis.</title>
        <authorList>
            <person name="Terashima M."/>
        </authorList>
    </citation>
    <scope>NUCLEOTIDE SEQUENCE [LARGE SCALE GENOMIC DNA]</scope>
    <source>
        <strain evidence="4">NBRC 111535</strain>
    </source>
</reference>
<evidence type="ECO:0000259" key="1">
    <source>
        <dbReference type="Pfam" id="PF01494"/>
    </source>
</evidence>
<evidence type="ECO:0000313" key="4">
    <source>
        <dbReference type="Proteomes" id="UP000245999"/>
    </source>
</evidence>
<dbReference type="Pfam" id="PF01494">
    <property type="entry name" value="FAD_binding_3"/>
    <property type="match status" value="1"/>
</dbReference>
<proteinExistence type="predicted"/>
<dbReference type="InterPro" id="IPR036188">
    <property type="entry name" value="FAD/NAD-bd_sf"/>
</dbReference>
<dbReference type="KEGG" id="hnv:DDQ68_11350"/>
<dbReference type="EMBL" id="CP029145">
    <property type="protein sequence ID" value="AWM33326.1"/>
    <property type="molecule type" value="Genomic_DNA"/>
</dbReference>
<dbReference type="InterPro" id="IPR050407">
    <property type="entry name" value="Geranylgeranyl_reductase"/>
</dbReference>